<dbReference type="GO" id="GO:0046983">
    <property type="term" value="F:protein dimerization activity"/>
    <property type="evidence" value="ECO:0007669"/>
    <property type="project" value="InterPro"/>
</dbReference>
<evidence type="ECO:0000313" key="9">
    <source>
        <dbReference type="Proteomes" id="UP000002748"/>
    </source>
</evidence>
<dbReference type="Gene3D" id="4.10.280.10">
    <property type="entry name" value="Helix-loop-helix DNA-binding domain"/>
    <property type="match status" value="1"/>
</dbReference>
<keyword evidence="2" id="KW-0238">DNA-binding</keyword>
<dbReference type="PANTHER" id="PTHR10328:SF3">
    <property type="entry name" value="PROTEIN MAX"/>
    <property type="match status" value="1"/>
</dbReference>
<dbReference type="PROSITE" id="PS50888">
    <property type="entry name" value="BHLH"/>
    <property type="match status" value="1"/>
</dbReference>
<dbReference type="Pfam" id="PF00010">
    <property type="entry name" value="HLH"/>
    <property type="match status" value="1"/>
</dbReference>
<accession>J6EVW3</accession>
<evidence type="ECO:0000256" key="5">
    <source>
        <dbReference type="ARBA" id="ARBA00023242"/>
    </source>
</evidence>
<feature type="compositionally biased region" description="Low complexity" evidence="6">
    <location>
        <begin position="46"/>
        <end position="61"/>
    </location>
</feature>
<dbReference type="EMBL" id="ALBS01000192">
    <property type="protein sequence ID" value="EJT48754.1"/>
    <property type="molecule type" value="Genomic_DNA"/>
</dbReference>
<evidence type="ECO:0000256" key="3">
    <source>
        <dbReference type="ARBA" id="ARBA00023159"/>
    </source>
</evidence>
<dbReference type="SMART" id="SM00353">
    <property type="entry name" value="HLH"/>
    <property type="match status" value="1"/>
</dbReference>
<dbReference type="RefSeq" id="XP_014180640.1">
    <property type="nucleotide sequence ID" value="XM_014325165.1"/>
</dbReference>
<dbReference type="PANTHER" id="PTHR10328">
    <property type="entry name" value="PROTEIN MAX MYC-ASSOCIATED FACTOR X"/>
    <property type="match status" value="1"/>
</dbReference>
<keyword evidence="1" id="KW-0805">Transcription regulation</keyword>
<evidence type="ECO:0000256" key="6">
    <source>
        <dbReference type="SAM" id="MobiDB-lite"/>
    </source>
</evidence>
<feature type="compositionally biased region" description="Basic and acidic residues" evidence="6">
    <location>
        <begin position="426"/>
        <end position="451"/>
    </location>
</feature>
<feature type="compositionally biased region" description="Low complexity" evidence="6">
    <location>
        <begin position="368"/>
        <end position="386"/>
    </location>
</feature>
<sequence length="564" mass="60559">MSLRHEAPLAVGSSVQALPAIAPANWPTFLPPRWVLTRIGMKDYLNNSPGSSSPSNMSGSGPLPGEEEEKPDISGAQAINQPKAKTDPTQTPIQTPLQTPPDRVGLQDPIDLVSHVSRHSAQGHGTGVSQHSPQLPPQDPQTLGMGFQYGGPPYLYDQSLGESERPEHSDTRATMALPGCRAAPRPPRLFVARELTSPVNYGSGHAGGVALQSHQSHHNGTMPDTPNGGVKYHAMVSGTAVPSSAFMHSIAGQGVQGVPTTMMPGTLHTPISPVGALTAQLNDLSPGHANWLYNQAVHGSHGISPPHSPSENALAFSSGAGAYAGYPFGQPVPQRVQAQMKGARLSIGSSNDEEDADIEPRSGKLVFQPSQTQSQTQPQTQPIQSTRAAPAVPRVSRDLRDANPNVRSDNSDSDHRPSNQPPKEQTSPKEGPRDTRTARIQSEQRRRNELRDGFERLRKALPATFQRCSKTVLLERAVTHIEAEREKFENLTRQHQVLQEQHQLLTALRLAMSQHQHQQQQHAEHNVAAAYATATNGVVNHETLAALNGGHVGDGVQNVAGAHE</sequence>
<feature type="domain" description="BHLH" evidence="7">
    <location>
        <begin position="434"/>
        <end position="484"/>
    </location>
</feature>
<feature type="region of interest" description="Disordered" evidence="6">
    <location>
        <begin position="46"/>
        <end position="137"/>
    </location>
</feature>
<dbReference type="InterPro" id="IPR011598">
    <property type="entry name" value="bHLH_dom"/>
</dbReference>
<dbReference type="SUPFAM" id="SSF47459">
    <property type="entry name" value="HLH, helix-loop-helix DNA-binding domain"/>
    <property type="match status" value="1"/>
</dbReference>
<keyword evidence="5" id="KW-0539">Nucleus</keyword>
<gene>
    <name evidence="8" type="ORF">A1Q1_02220</name>
</gene>
<dbReference type="HOGENOM" id="CLU_483278_0_0_1"/>
<dbReference type="InterPro" id="IPR036638">
    <property type="entry name" value="HLH_DNA-bd_sf"/>
</dbReference>
<proteinExistence type="predicted"/>
<name>J6EVW3_TRIAS</name>
<evidence type="ECO:0000256" key="1">
    <source>
        <dbReference type="ARBA" id="ARBA00023015"/>
    </source>
</evidence>
<evidence type="ECO:0000313" key="8">
    <source>
        <dbReference type="EMBL" id="EJT48754.1"/>
    </source>
</evidence>
<dbReference type="GeneID" id="25985734"/>
<dbReference type="KEGG" id="tasa:A1Q1_02220"/>
<evidence type="ECO:0000256" key="2">
    <source>
        <dbReference type="ARBA" id="ARBA00023125"/>
    </source>
</evidence>
<evidence type="ECO:0000259" key="7">
    <source>
        <dbReference type="PROSITE" id="PS50888"/>
    </source>
</evidence>
<protein>
    <recommendedName>
        <fullName evidence="7">BHLH domain-containing protein</fullName>
    </recommendedName>
</protein>
<dbReference type="VEuPathDB" id="FungiDB:A1Q1_02220"/>
<dbReference type="OrthoDB" id="5778525at2759"/>
<dbReference type="AlphaFoldDB" id="J6EVW3"/>
<evidence type="ECO:0000256" key="4">
    <source>
        <dbReference type="ARBA" id="ARBA00023163"/>
    </source>
</evidence>
<dbReference type="GO" id="GO:0045944">
    <property type="term" value="P:positive regulation of transcription by RNA polymerase II"/>
    <property type="evidence" value="ECO:0007669"/>
    <property type="project" value="TreeGrafter"/>
</dbReference>
<dbReference type="GO" id="GO:0090575">
    <property type="term" value="C:RNA polymerase II transcription regulator complex"/>
    <property type="evidence" value="ECO:0007669"/>
    <property type="project" value="TreeGrafter"/>
</dbReference>
<reference evidence="8 9" key="1">
    <citation type="journal article" date="2012" name="Eukaryot. Cell">
        <title>Draft genome sequence of CBS 2479, the standard type strain of Trichosporon asahii.</title>
        <authorList>
            <person name="Yang R.Y."/>
            <person name="Li H.T."/>
            <person name="Zhu H."/>
            <person name="Zhou G.P."/>
            <person name="Wang M."/>
            <person name="Wang L."/>
        </authorList>
    </citation>
    <scope>NUCLEOTIDE SEQUENCE [LARGE SCALE GENOMIC DNA]</scope>
    <source>
        <strain evidence="9">ATCC 90039 / CBS 2479 / JCM 2466 / KCTC 7840 / NCYC 2677 / UAMH 7654</strain>
    </source>
</reference>
<dbReference type="Proteomes" id="UP000002748">
    <property type="component" value="Unassembled WGS sequence"/>
</dbReference>
<feature type="region of interest" description="Disordered" evidence="6">
    <location>
        <begin position="337"/>
        <end position="451"/>
    </location>
</feature>
<keyword evidence="3" id="KW-0010">Activator</keyword>
<organism evidence="8 9">
    <name type="scientific">Trichosporon asahii var. asahii (strain ATCC 90039 / CBS 2479 / JCM 2466 / KCTC 7840 / NBRC 103889/ NCYC 2677 / UAMH 7654)</name>
    <name type="common">Yeast</name>
    <dbReference type="NCBI Taxonomy" id="1186058"/>
    <lineage>
        <taxon>Eukaryota</taxon>
        <taxon>Fungi</taxon>
        <taxon>Dikarya</taxon>
        <taxon>Basidiomycota</taxon>
        <taxon>Agaricomycotina</taxon>
        <taxon>Tremellomycetes</taxon>
        <taxon>Trichosporonales</taxon>
        <taxon>Trichosporonaceae</taxon>
        <taxon>Trichosporon</taxon>
    </lineage>
</organism>
<feature type="compositionally biased region" description="Low complexity" evidence="6">
    <location>
        <begin position="87"/>
        <end position="101"/>
    </location>
</feature>
<keyword evidence="4" id="KW-0804">Transcription</keyword>
<dbReference type="GO" id="GO:0003700">
    <property type="term" value="F:DNA-binding transcription factor activity"/>
    <property type="evidence" value="ECO:0007669"/>
    <property type="project" value="TreeGrafter"/>
</dbReference>
<comment type="caution">
    <text evidence="8">The sequence shown here is derived from an EMBL/GenBank/DDBJ whole genome shotgun (WGS) entry which is preliminary data.</text>
</comment>
<dbReference type="GO" id="GO:0003677">
    <property type="term" value="F:DNA binding"/>
    <property type="evidence" value="ECO:0007669"/>
    <property type="project" value="UniProtKB-KW"/>
</dbReference>